<evidence type="ECO:0000256" key="5">
    <source>
        <dbReference type="SAM" id="SignalP"/>
    </source>
</evidence>
<dbReference type="Gene3D" id="2.60.40.1090">
    <property type="entry name" value="Fimbrial-type adhesion domain"/>
    <property type="match status" value="1"/>
</dbReference>
<dbReference type="InterPro" id="IPR036937">
    <property type="entry name" value="Adhesion_dom_fimbrial_sf"/>
</dbReference>
<dbReference type="PANTHER" id="PTHR33420">
    <property type="entry name" value="FIMBRIAL SUBUNIT ELFA-RELATED"/>
    <property type="match status" value="1"/>
</dbReference>
<dbReference type="KEGG" id="ent:Ent638_2448"/>
<evidence type="ECO:0000256" key="2">
    <source>
        <dbReference type="ARBA" id="ARBA00006671"/>
    </source>
</evidence>
<evidence type="ECO:0000313" key="7">
    <source>
        <dbReference type="EMBL" id="ABP61117.1"/>
    </source>
</evidence>
<proteinExistence type="inferred from homology"/>
<name>A0A9J9GHT1_ENT38</name>
<dbReference type="PROSITE" id="PS51257">
    <property type="entry name" value="PROKAR_LIPOPROTEIN"/>
    <property type="match status" value="1"/>
</dbReference>
<keyword evidence="3 5" id="KW-0732">Signal</keyword>
<comment type="subcellular location">
    <subcellularLocation>
        <location evidence="1">Fimbrium</location>
    </subcellularLocation>
</comment>
<evidence type="ECO:0000256" key="1">
    <source>
        <dbReference type="ARBA" id="ARBA00004561"/>
    </source>
</evidence>
<dbReference type="Pfam" id="PF00419">
    <property type="entry name" value="Fimbrial"/>
    <property type="match status" value="1"/>
</dbReference>
<dbReference type="Proteomes" id="UP000000230">
    <property type="component" value="Chromosome"/>
</dbReference>
<dbReference type="GO" id="GO:0043709">
    <property type="term" value="P:cell adhesion involved in single-species biofilm formation"/>
    <property type="evidence" value="ECO:0007669"/>
    <property type="project" value="TreeGrafter"/>
</dbReference>
<organism evidence="7 8">
    <name type="scientific">Enterobacter sp. (strain 638)</name>
    <dbReference type="NCBI Taxonomy" id="399742"/>
    <lineage>
        <taxon>Bacteria</taxon>
        <taxon>Pseudomonadati</taxon>
        <taxon>Pseudomonadota</taxon>
        <taxon>Gammaproteobacteria</taxon>
        <taxon>Enterobacterales</taxon>
        <taxon>Enterobacteriaceae</taxon>
        <taxon>Enterobacter</taxon>
    </lineage>
</organism>
<dbReference type="InterPro" id="IPR000259">
    <property type="entry name" value="Adhesion_dom_fimbrial"/>
</dbReference>
<dbReference type="EMBL" id="CP000653">
    <property type="protein sequence ID" value="ABP61117.1"/>
    <property type="molecule type" value="Genomic_DNA"/>
</dbReference>
<feature type="signal peptide" evidence="5">
    <location>
        <begin position="1"/>
        <end position="22"/>
    </location>
</feature>
<keyword evidence="8" id="KW-1185">Reference proteome</keyword>
<dbReference type="AlphaFoldDB" id="A0A9J9GHT1"/>
<dbReference type="InterPro" id="IPR008966">
    <property type="entry name" value="Adhesion_dom_sf"/>
</dbReference>
<feature type="domain" description="Fimbrial-type adhesion" evidence="6">
    <location>
        <begin position="30"/>
        <end position="190"/>
    </location>
</feature>
<comment type="similarity">
    <text evidence="2">Belongs to the fimbrial protein family.</text>
</comment>
<feature type="chain" id="PRO_5039903653" evidence="5">
    <location>
        <begin position="23"/>
        <end position="191"/>
    </location>
</feature>
<sequence length="191" mass="19809">MNLRKNVIAATMLAIISGSACAAETNAGTIHFTGQIIEPSCTIKGDDGTDSTVPLGTYPTSLFTASGDESTLVPFSITLVDCPVKSDGLPQVQLTFTGPTTLTGATTLLDVSKITTTGDTAATGVGIAISAKGEDDQLLSLDGKEGQIYIDLPEAKEDQIKSDFNARYKSFAAKVTAGPADGDLTVNILYR</sequence>
<accession>A0A9J9GHT1</accession>
<keyword evidence="4" id="KW-0281">Fimbrium</keyword>
<evidence type="ECO:0000259" key="6">
    <source>
        <dbReference type="Pfam" id="PF00419"/>
    </source>
</evidence>
<evidence type="ECO:0000256" key="4">
    <source>
        <dbReference type="ARBA" id="ARBA00023263"/>
    </source>
</evidence>
<protein>
    <submittedName>
        <fullName evidence="7">Fimbrial protein</fullName>
    </submittedName>
</protein>
<evidence type="ECO:0000256" key="3">
    <source>
        <dbReference type="ARBA" id="ARBA00022729"/>
    </source>
</evidence>
<dbReference type="OrthoDB" id="6624292at2"/>
<gene>
    <name evidence="7" type="ordered locus">Ent638_2448</name>
</gene>
<dbReference type="RefSeq" id="WP_015959450.1">
    <property type="nucleotide sequence ID" value="NC_009436.1"/>
</dbReference>
<reference evidence="8" key="1">
    <citation type="journal article" date="2010" name="PLoS Genet.">
        <title>Genome sequence of the plant growth promoting endophytic bacterium Enterobacter sp. 638.</title>
        <authorList>
            <person name="Taghavi S."/>
            <person name="van der Lelie D."/>
            <person name="Hoffman A."/>
            <person name="Zhang Y.B."/>
            <person name="Walla M.D."/>
            <person name="Vangronsveld J."/>
            <person name="Newman L."/>
            <person name="Monchy S."/>
        </authorList>
    </citation>
    <scope>NUCLEOTIDE SEQUENCE [LARGE SCALE GENOMIC DNA]</scope>
    <source>
        <strain evidence="8">638</strain>
    </source>
</reference>
<dbReference type="SUPFAM" id="SSF49401">
    <property type="entry name" value="Bacterial adhesins"/>
    <property type="match status" value="1"/>
</dbReference>
<dbReference type="GO" id="GO:0009289">
    <property type="term" value="C:pilus"/>
    <property type="evidence" value="ECO:0007669"/>
    <property type="project" value="UniProtKB-SubCell"/>
</dbReference>
<evidence type="ECO:0000313" key="8">
    <source>
        <dbReference type="Proteomes" id="UP000000230"/>
    </source>
</evidence>
<dbReference type="PANTHER" id="PTHR33420:SF12">
    <property type="entry name" value="FIMBRIN-LIKE PROTEIN FIMI-RELATED"/>
    <property type="match status" value="1"/>
</dbReference>
<dbReference type="InterPro" id="IPR050263">
    <property type="entry name" value="Bact_Fimbrial_Adh_Pro"/>
</dbReference>